<dbReference type="EMBL" id="CH991555">
    <property type="protein sequence ID" value="EDQ88390.1"/>
    <property type="molecule type" value="Genomic_DNA"/>
</dbReference>
<gene>
    <name evidence="4" type="ORF">MONBRDRAFT_26505</name>
</gene>
<keyword evidence="2" id="KW-0732">Signal</keyword>
<keyword evidence="5" id="KW-1185">Reference proteome</keyword>
<name>A9V2K0_MONBE</name>
<reference evidence="4 5" key="1">
    <citation type="journal article" date="2008" name="Nature">
        <title>The genome of the choanoflagellate Monosiga brevicollis and the origin of metazoans.</title>
        <authorList>
            <consortium name="JGI Sequencing"/>
            <person name="King N."/>
            <person name="Westbrook M.J."/>
            <person name="Young S.L."/>
            <person name="Kuo A."/>
            <person name="Abedin M."/>
            <person name="Chapman J."/>
            <person name="Fairclough S."/>
            <person name="Hellsten U."/>
            <person name="Isogai Y."/>
            <person name="Letunic I."/>
            <person name="Marr M."/>
            <person name="Pincus D."/>
            <person name="Putnam N."/>
            <person name="Rokas A."/>
            <person name="Wright K.J."/>
            <person name="Zuzow R."/>
            <person name="Dirks W."/>
            <person name="Good M."/>
            <person name="Goodstein D."/>
            <person name="Lemons D."/>
            <person name="Li W."/>
            <person name="Lyons J.B."/>
            <person name="Morris A."/>
            <person name="Nichols S."/>
            <person name="Richter D.J."/>
            <person name="Salamov A."/>
            <person name="Bork P."/>
            <person name="Lim W.A."/>
            <person name="Manning G."/>
            <person name="Miller W.T."/>
            <person name="McGinnis W."/>
            <person name="Shapiro H."/>
            <person name="Tjian R."/>
            <person name="Grigoriev I.V."/>
            <person name="Rokhsar D."/>
        </authorList>
    </citation>
    <scope>NUCLEOTIDE SEQUENCE [LARGE SCALE GENOMIC DNA]</scope>
    <source>
        <strain evidence="5">MX1 / ATCC 50154</strain>
    </source>
</reference>
<keyword evidence="1" id="KW-1015">Disulfide bond</keyword>
<dbReference type="InParanoid" id="A9V2K0"/>
<feature type="chain" id="PRO_5002742701" description="EGF-like domain-containing protein" evidence="2">
    <location>
        <begin position="26"/>
        <end position="438"/>
    </location>
</feature>
<organism evidence="4 5">
    <name type="scientific">Monosiga brevicollis</name>
    <name type="common">Choanoflagellate</name>
    <dbReference type="NCBI Taxonomy" id="81824"/>
    <lineage>
        <taxon>Eukaryota</taxon>
        <taxon>Choanoflagellata</taxon>
        <taxon>Craspedida</taxon>
        <taxon>Salpingoecidae</taxon>
        <taxon>Monosiga</taxon>
    </lineage>
</organism>
<dbReference type="SMART" id="SM00282">
    <property type="entry name" value="LamG"/>
    <property type="match status" value="1"/>
</dbReference>
<dbReference type="InterPro" id="IPR001791">
    <property type="entry name" value="Laminin_G"/>
</dbReference>
<proteinExistence type="predicted"/>
<dbReference type="Pfam" id="PF02210">
    <property type="entry name" value="Laminin_G_2"/>
    <property type="match status" value="1"/>
</dbReference>
<sequence length="438" mass="46685">MRPSQSILKLALWLCLSTAPSLVYTQTGLRFDGQADQHVVELELGELQNEVILGLQTVQPRAILLHIAPTTACPCVYTCMFAGSRNPRRSEPEVMTAGAEVDGLIIDLIQGRPRATFVLGHQQTVAACQRAVNDGQPHTLRLIRQGRALWMTVDQGEEECLATTQAHHDPFEGCLFEATIDGIDALAVNNTLLSHWSGHCDASAPPCQLEKTTCSSHGTPVCTPSGPACRCTSDFFGPTCALAQLDLFTNDEKEIFALDAWELSSNLLTTLRLRLPSATPPAVPLTLARLGANDPGEDALEVVWQAHALVVLVHLGGGQVLRVDNPLPAPDKWLSLAIRIAPAALQVIADGVATWATAPTSGYHLFDLTSPNATLTLSNADASLSAALAAPAATTSQTLAAIADGTYYDGSQAENLTVSVARHNCFSEMECFLGQHSA</sequence>
<feature type="domain" description="EGF-like" evidence="3">
    <location>
        <begin position="229"/>
        <end position="240"/>
    </location>
</feature>
<protein>
    <recommendedName>
        <fullName evidence="3">EGF-like domain-containing protein</fullName>
    </recommendedName>
</protein>
<dbReference type="Gene3D" id="2.60.120.200">
    <property type="match status" value="1"/>
</dbReference>
<dbReference type="PROSITE" id="PS00022">
    <property type="entry name" value="EGF_1"/>
    <property type="match status" value="1"/>
</dbReference>
<dbReference type="Proteomes" id="UP000001357">
    <property type="component" value="Unassembled WGS sequence"/>
</dbReference>
<evidence type="ECO:0000256" key="1">
    <source>
        <dbReference type="ARBA" id="ARBA00023157"/>
    </source>
</evidence>
<dbReference type="GeneID" id="5892212"/>
<evidence type="ECO:0000256" key="2">
    <source>
        <dbReference type="SAM" id="SignalP"/>
    </source>
</evidence>
<evidence type="ECO:0000313" key="4">
    <source>
        <dbReference type="EMBL" id="EDQ88390.1"/>
    </source>
</evidence>
<dbReference type="InterPro" id="IPR013320">
    <property type="entry name" value="ConA-like_dom_sf"/>
</dbReference>
<dbReference type="KEGG" id="mbr:MONBRDRAFT_26505"/>
<dbReference type="SUPFAM" id="SSF49899">
    <property type="entry name" value="Concanavalin A-like lectins/glucanases"/>
    <property type="match status" value="2"/>
</dbReference>
<evidence type="ECO:0000313" key="5">
    <source>
        <dbReference type="Proteomes" id="UP000001357"/>
    </source>
</evidence>
<accession>A9V2K0</accession>
<evidence type="ECO:0000259" key="3">
    <source>
        <dbReference type="PROSITE" id="PS00022"/>
    </source>
</evidence>
<dbReference type="AlphaFoldDB" id="A9V2K0"/>
<feature type="signal peptide" evidence="2">
    <location>
        <begin position="1"/>
        <end position="25"/>
    </location>
</feature>
<dbReference type="InterPro" id="IPR000742">
    <property type="entry name" value="EGF"/>
</dbReference>
<dbReference type="RefSeq" id="XP_001746983.1">
    <property type="nucleotide sequence ID" value="XM_001746931.1"/>
</dbReference>